<organism evidence="4 5">
    <name type="scientific">Cymbomonas tetramitiformis</name>
    <dbReference type="NCBI Taxonomy" id="36881"/>
    <lineage>
        <taxon>Eukaryota</taxon>
        <taxon>Viridiplantae</taxon>
        <taxon>Chlorophyta</taxon>
        <taxon>Pyramimonadophyceae</taxon>
        <taxon>Pyramimonadales</taxon>
        <taxon>Pyramimonadaceae</taxon>
        <taxon>Cymbomonas</taxon>
    </lineage>
</organism>
<feature type="transmembrane region" description="Helical" evidence="2">
    <location>
        <begin position="365"/>
        <end position="388"/>
    </location>
</feature>
<evidence type="ECO:0000256" key="3">
    <source>
        <dbReference type="SAM" id="SignalP"/>
    </source>
</evidence>
<keyword evidence="2" id="KW-0472">Membrane</keyword>
<feature type="compositionally biased region" description="Low complexity" evidence="1">
    <location>
        <begin position="453"/>
        <end position="462"/>
    </location>
</feature>
<proteinExistence type="predicted"/>
<evidence type="ECO:0000256" key="2">
    <source>
        <dbReference type="SAM" id="Phobius"/>
    </source>
</evidence>
<dbReference type="SUPFAM" id="SSF51126">
    <property type="entry name" value="Pectin lyase-like"/>
    <property type="match status" value="1"/>
</dbReference>
<keyword evidence="5" id="KW-1185">Reference proteome</keyword>
<accession>A0AAE0L484</accession>
<evidence type="ECO:0000313" key="4">
    <source>
        <dbReference type="EMBL" id="KAK3271160.1"/>
    </source>
</evidence>
<evidence type="ECO:0000313" key="5">
    <source>
        <dbReference type="Proteomes" id="UP001190700"/>
    </source>
</evidence>
<feature type="chain" id="PRO_5042080155" description="Right handed beta helix domain-containing protein" evidence="3">
    <location>
        <begin position="28"/>
        <end position="590"/>
    </location>
</feature>
<sequence length="590" mass="63897">MLSPYRMYTSNAAILLTLLLVNQQAPSGSISVDAFWDYYQAVTGEEEQITIWSNLIYDNAIWPRAGVEITSAKTLEGDASSCGGLCALDANGSPRNPVRHFYVHDFGRLTVSNVVLRRGWFYDMKINEVGGAIGAAVYLVQACAIFHNSGFEFNQAGWGGAVYAGSGASFRCTDCYFHNNTADDGGAIRLRGEYSSLAHGDLRRCSFLDNHARNGAGVDIFYKSVAVIYDSEFSEQTAGNRGPAINVKYGTGILLENRFGNNTAVLHDDHMWLSDGVAMLYPWTDSDYGLWDGDCEVVEYDGQMPPEEQGCPTRPDPPAIPPPVSPPIPPRVPIFASASPDYEEEDATVAEDDAFIEFSGIALDMVPAIAFGVLFLILIVTVGLIILWKIRYEHIVARNAAIDRRAAQLEEEGTPGIQFQTGSGLSRATQDQSGIQFQTGNGLDGLAQNRPGSSSVRYPRPSPSVYMPPTDHDRVQTFTAATNLGGPLSSFPGGRLDPLARSKSTPAIFAKYQGTPAALADALIPGSPINHQTAVSGHAPPPSHAVWPATVELSEPGIRSLDNNWTINPESPTRPQISNDLRKYSTSTRL</sequence>
<feature type="region of interest" description="Disordered" evidence="1">
    <location>
        <begin position="436"/>
        <end position="462"/>
    </location>
</feature>
<keyword evidence="3" id="KW-0732">Signal</keyword>
<dbReference type="AlphaFoldDB" id="A0AAE0L484"/>
<protein>
    <recommendedName>
        <fullName evidence="6">Right handed beta helix domain-containing protein</fullName>
    </recommendedName>
</protein>
<evidence type="ECO:0000256" key="1">
    <source>
        <dbReference type="SAM" id="MobiDB-lite"/>
    </source>
</evidence>
<feature type="region of interest" description="Disordered" evidence="1">
    <location>
        <begin position="562"/>
        <end position="590"/>
    </location>
</feature>
<keyword evidence="2" id="KW-0812">Transmembrane</keyword>
<feature type="signal peptide" evidence="3">
    <location>
        <begin position="1"/>
        <end position="27"/>
    </location>
</feature>
<dbReference type="InterPro" id="IPR011050">
    <property type="entry name" value="Pectin_lyase_fold/virulence"/>
</dbReference>
<name>A0AAE0L484_9CHLO</name>
<comment type="caution">
    <text evidence="4">The sequence shown here is derived from an EMBL/GenBank/DDBJ whole genome shotgun (WGS) entry which is preliminary data.</text>
</comment>
<gene>
    <name evidence="4" type="ORF">CYMTET_20474</name>
</gene>
<evidence type="ECO:0008006" key="6">
    <source>
        <dbReference type="Google" id="ProtNLM"/>
    </source>
</evidence>
<dbReference type="EMBL" id="LGRX02009970">
    <property type="protein sequence ID" value="KAK3271160.1"/>
    <property type="molecule type" value="Genomic_DNA"/>
</dbReference>
<dbReference type="Proteomes" id="UP001190700">
    <property type="component" value="Unassembled WGS sequence"/>
</dbReference>
<reference evidence="4 5" key="1">
    <citation type="journal article" date="2015" name="Genome Biol. Evol.">
        <title>Comparative Genomics of a Bacterivorous Green Alga Reveals Evolutionary Causalities and Consequences of Phago-Mixotrophic Mode of Nutrition.</title>
        <authorList>
            <person name="Burns J.A."/>
            <person name="Paasch A."/>
            <person name="Narechania A."/>
            <person name="Kim E."/>
        </authorList>
    </citation>
    <scope>NUCLEOTIDE SEQUENCE [LARGE SCALE GENOMIC DNA]</scope>
    <source>
        <strain evidence="4 5">PLY_AMNH</strain>
    </source>
</reference>
<keyword evidence="2" id="KW-1133">Transmembrane helix</keyword>